<keyword evidence="3" id="KW-0597">Phosphoprotein</keyword>
<dbReference type="Gene3D" id="3.30.559.30">
    <property type="entry name" value="Nonribosomal peptide synthetase, condensation domain"/>
    <property type="match status" value="2"/>
</dbReference>
<dbReference type="Gene3D" id="3.40.50.12780">
    <property type="entry name" value="N-terminal domain of ligase-like"/>
    <property type="match status" value="1"/>
</dbReference>
<name>A0ABP5U8T4_9ACTN</name>
<dbReference type="NCBIfam" id="TIGR01733">
    <property type="entry name" value="AA-adenyl-dom"/>
    <property type="match status" value="2"/>
</dbReference>
<dbReference type="InterPro" id="IPR000873">
    <property type="entry name" value="AMP-dep_synth/lig_dom"/>
</dbReference>
<evidence type="ECO:0000313" key="7">
    <source>
        <dbReference type="Proteomes" id="UP001501444"/>
    </source>
</evidence>
<comment type="caution">
    <text evidence="6">The sequence shown here is derived from an EMBL/GenBank/DDBJ whole genome shotgun (WGS) entry which is preliminary data.</text>
</comment>
<dbReference type="Gene3D" id="3.30.300.30">
    <property type="match status" value="2"/>
</dbReference>
<feature type="domain" description="Carrier" evidence="5">
    <location>
        <begin position="1955"/>
        <end position="2030"/>
    </location>
</feature>
<dbReference type="Gene3D" id="3.30.559.10">
    <property type="entry name" value="Chloramphenicol acetyltransferase-like domain"/>
    <property type="match status" value="2"/>
</dbReference>
<dbReference type="InterPro" id="IPR006162">
    <property type="entry name" value="Ppantetheine_attach_site"/>
</dbReference>
<gene>
    <name evidence="6" type="ORF">GCM10010170_075290</name>
</gene>
<dbReference type="Gene3D" id="3.40.50.980">
    <property type="match status" value="2"/>
</dbReference>
<dbReference type="InterPro" id="IPR025110">
    <property type="entry name" value="AMP-bd_C"/>
</dbReference>
<dbReference type="PROSITE" id="PS50075">
    <property type="entry name" value="CARRIER"/>
    <property type="match status" value="1"/>
</dbReference>
<evidence type="ECO:0000256" key="1">
    <source>
        <dbReference type="ARBA" id="ARBA00001957"/>
    </source>
</evidence>
<dbReference type="InterPro" id="IPR045851">
    <property type="entry name" value="AMP-bd_C_sf"/>
</dbReference>
<evidence type="ECO:0000256" key="3">
    <source>
        <dbReference type="ARBA" id="ARBA00022553"/>
    </source>
</evidence>
<dbReference type="InterPro" id="IPR009081">
    <property type="entry name" value="PP-bd_ACP"/>
</dbReference>
<dbReference type="InterPro" id="IPR001242">
    <property type="entry name" value="Condensation_dom"/>
</dbReference>
<dbReference type="Pfam" id="PF13193">
    <property type="entry name" value="AMP-binding_C"/>
    <property type="match status" value="2"/>
</dbReference>
<dbReference type="Pfam" id="PF00550">
    <property type="entry name" value="PP-binding"/>
    <property type="match status" value="2"/>
</dbReference>
<dbReference type="Pfam" id="PF00668">
    <property type="entry name" value="Condensation"/>
    <property type="match status" value="2"/>
</dbReference>
<dbReference type="SUPFAM" id="SSF56801">
    <property type="entry name" value="Acetyl-CoA synthetase-like"/>
    <property type="match status" value="2"/>
</dbReference>
<dbReference type="InterPro" id="IPR036736">
    <property type="entry name" value="ACP-like_sf"/>
</dbReference>
<dbReference type="Gene3D" id="2.30.38.10">
    <property type="entry name" value="Luciferase, Domain 3"/>
    <property type="match status" value="1"/>
</dbReference>
<sequence length="2051" mass="217601">MSALLAAQERLWFLHQLDPADASYHLPLVMHVRGRLDRAALRRALDALTGRHGTLRTRVELFDGAPVLAPAADGVRLERAVATGLEDARALVAAFVTRPFDLTTGPMARCLLVDVGPDEHVLALAAHHIAADGWSLQVLRRDLDVLYHAYATGAPAVLPQLPALPPVAAGDPPDLGYWTERLAGAPVLDLPTDRPRPPVRRGRGSSVVFDIPVDLLRRLETVARAERTTVYTALVAAFSLLLGRMSGQDDVCLGTPVLGRDDPDLEDHVGCFSETLVLRTDLSGGPTFRALLRGVRRTVLGALSRAAPFERVVSAVGAPRDRSRTPLFQAMIMYLRQEQDRPRLGDLDVELLDHPFDVARTDVSLDVIQGPAAAVGVLTVDRDLFDPGTAQRLIRRLLVLLDDAARRPDTAIGDLCWLDDDERREALTRWNDTGAGQTAPLVGELFRAQARSAPDAVAVTGDGVELTYRDLDAEVDRLAARLRGRGPLIGVGLSRRPAMVVALLAVWRAGAAYLPLDPAYPADRIAFVIADAGVGTVLTESSFAGRFGAASLLIDADDEEPPHEAAPLLIDADDEEPPHEAAPLLIDAADEEPLHEAGPVTAIGPDDPAYVLYTSGSTGRPKGVVVPHGALAAFVAAMADILGPQAGRAWLALTSLSFDISGLELYLPLSRGGRVVIAGDAQTGDGAALRALIAANGVTDVQATPSGWRMLLAAGFDHDVPAALVGGEALPATLAAELRGTVGRLINVYGPTETTIWSTYWPVPEPPAAVAIGGPIPGTRVYVVDDRMRPVPAGVPGELVIAGAGVALGYLRRPRLTADRFVPDPWGPAGARMYRTGDRVRRRADGTLEFLGRLDTQVKVRGHRVELGEVETVLAGCPGVAAAVAAVRDDALVAYVTARPGAGVDPAAIRDAARATLPGYAVPATVTVLDALPLTPNGKVDRAALPDPRPYAAAAYVPPRTAAETRVAAVFAEVFGAADVGVHDDFFALGGHSLLAVKVAARLPGLTVRDLFDHPTVEALAGRIPGAGDGGDDAPPHDAPALSAAQRRLWFLQRLDPHDASYNMFLVLRLRGRLDRHALRRALDALAARHLALRCAYPEVGGDPIVEVGPATVPFEELALESEAAARAAVAQRTNAPFDLRAGAPVRASLLRLGPDDHVLCLVMHHIAGDGWSLNVLREDLAALYAGQPPAPLPPVPAAHGDPAADLAYWRERLAEPTVLDLPTDRPRPAEPTHRGAFLGTRLPADVTARLEDLAGRARTSLFAVLLAAYQVLLARHTGQSDILVGSTLAARDRVETERAVGYFARTVVLRNQVDPAEPFTGLLGRARECVLDALTHAEAPFEHLVADAGRDASTPPMFQTMCILHTQDEGTGVDRFADLHASFFDSGYRQAKFDVMLEAWRTADGLTLVFGYDTDLFDAATVERWARRFEVLCAGIAADPGTGVGALPLLSPDDEALVDSLAAPATGAPTLPPVSALPRLAAADTVAVRCGTESLTYGELNRRADALATVLRASGVGADGWLVAVAAHRDLDTVVALLAVWRAGGAYLPIDPAQPAERISALIADSRPVLAVGDAPWPDGLRVLDQPAAAPEGDATDHATPDGAAYVLYTSGSSGTPKAVVVEHEALAARVDWMRRDYRLGRGDTIVQFAPLAFDAHAEELWPALGAGATVRLLPDGPLSLTDVLAGPAGADITVLDLPTAYWHDLVAQIDAIAWPPRLRLVILGGEAVHAAAVGRWRARFGDTVRLVNTYGPTEATIIATATDLGPHDTAAPPAIGVPLPGVRVAVVDADLRPVPPGAFGELLLGGAGLARGYLGRDDLTRDRFVTWRGARHYRTGDRVRLRADGRLDFAGRFDDQLKVRGFRIEPAEVEHSLLACPGVTGAVVVAHDGALVAYVAGAAPIDALRARLATRLPGHMVPDRWIAVDSLPRTPSGKIDRRALPPPADGRTGPSTPPRTDAEQLIADVWADVLGLDSVGVDDDFFVLGGHSLLATRVAARLRAITDLDLPIRLFFTHRRLADLAATVEQRLLDDLAALSDDEVAGLLEAETR</sequence>
<dbReference type="SMART" id="SM00823">
    <property type="entry name" value="PKS_PP"/>
    <property type="match status" value="2"/>
</dbReference>
<evidence type="ECO:0000256" key="2">
    <source>
        <dbReference type="ARBA" id="ARBA00022450"/>
    </source>
</evidence>
<dbReference type="InterPro" id="IPR023213">
    <property type="entry name" value="CAT-like_dom_sf"/>
</dbReference>
<dbReference type="InterPro" id="IPR020845">
    <property type="entry name" value="AMP-binding_CS"/>
</dbReference>
<proteinExistence type="predicted"/>
<accession>A0ABP5U8T4</accession>
<dbReference type="SUPFAM" id="SSF52777">
    <property type="entry name" value="CoA-dependent acyltransferases"/>
    <property type="match status" value="4"/>
</dbReference>
<evidence type="ECO:0000256" key="4">
    <source>
        <dbReference type="SAM" id="MobiDB-lite"/>
    </source>
</evidence>
<dbReference type="PANTHER" id="PTHR45527">
    <property type="entry name" value="NONRIBOSOMAL PEPTIDE SYNTHETASE"/>
    <property type="match status" value="1"/>
</dbReference>
<keyword evidence="7" id="KW-1185">Reference proteome</keyword>
<feature type="region of interest" description="Disordered" evidence="4">
    <location>
        <begin position="1930"/>
        <end position="1957"/>
    </location>
</feature>
<dbReference type="PROSITE" id="PS00455">
    <property type="entry name" value="AMP_BINDING"/>
    <property type="match status" value="2"/>
</dbReference>
<dbReference type="InterPro" id="IPR042099">
    <property type="entry name" value="ANL_N_sf"/>
</dbReference>
<dbReference type="Proteomes" id="UP001501444">
    <property type="component" value="Unassembled WGS sequence"/>
</dbReference>
<evidence type="ECO:0000313" key="6">
    <source>
        <dbReference type="EMBL" id="GAA2372862.1"/>
    </source>
</evidence>
<dbReference type="EMBL" id="BAAARV010000074">
    <property type="protein sequence ID" value="GAA2372862.1"/>
    <property type="molecule type" value="Genomic_DNA"/>
</dbReference>
<dbReference type="InterPro" id="IPR010071">
    <property type="entry name" value="AA_adenyl_dom"/>
</dbReference>
<evidence type="ECO:0000259" key="5">
    <source>
        <dbReference type="PROSITE" id="PS50075"/>
    </source>
</evidence>
<dbReference type="PANTHER" id="PTHR45527:SF1">
    <property type="entry name" value="FATTY ACID SYNTHASE"/>
    <property type="match status" value="1"/>
</dbReference>
<comment type="cofactor">
    <cofactor evidence="1">
        <name>pantetheine 4'-phosphate</name>
        <dbReference type="ChEBI" id="CHEBI:47942"/>
    </cofactor>
</comment>
<dbReference type="PROSITE" id="PS00012">
    <property type="entry name" value="PHOSPHOPANTETHEINE"/>
    <property type="match status" value="1"/>
</dbReference>
<keyword evidence="2" id="KW-0596">Phosphopantetheine</keyword>
<reference evidence="7" key="1">
    <citation type="journal article" date="2019" name="Int. J. Syst. Evol. Microbiol.">
        <title>The Global Catalogue of Microorganisms (GCM) 10K type strain sequencing project: providing services to taxonomists for standard genome sequencing and annotation.</title>
        <authorList>
            <consortium name="The Broad Institute Genomics Platform"/>
            <consortium name="The Broad Institute Genome Sequencing Center for Infectious Disease"/>
            <person name="Wu L."/>
            <person name="Ma J."/>
        </authorList>
    </citation>
    <scope>NUCLEOTIDE SEQUENCE [LARGE SCALE GENOMIC DNA]</scope>
    <source>
        <strain evidence="7">JCM 3272</strain>
    </source>
</reference>
<dbReference type="SUPFAM" id="SSF47336">
    <property type="entry name" value="ACP-like"/>
    <property type="match status" value="2"/>
</dbReference>
<dbReference type="CDD" id="cd19531">
    <property type="entry name" value="LCL_NRPS-like"/>
    <property type="match status" value="2"/>
</dbReference>
<dbReference type="Pfam" id="PF00501">
    <property type="entry name" value="AMP-binding"/>
    <property type="match status" value="2"/>
</dbReference>
<dbReference type="RefSeq" id="WP_344617393.1">
    <property type="nucleotide sequence ID" value="NZ_BAAARV010000074.1"/>
</dbReference>
<dbReference type="CDD" id="cd05930">
    <property type="entry name" value="A_NRPS"/>
    <property type="match status" value="2"/>
</dbReference>
<dbReference type="InterPro" id="IPR020806">
    <property type="entry name" value="PKS_PP-bd"/>
</dbReference>
<dbReference type="Gene3D" id="1.10.1200.10">
    <property type="entry name" value="ACP-like"/>
    <property type="match status" value="2"/>
</dbReference>
<protein>
    <recommendedName>
        <fullName evidence="5">Carrier domain-containing protein</fullName>
    </recommendedName>
</protein>
<organism evidence="6 7">
    <name type="scientific">Dactylosporangium salmoneum</name>
    <dbReference type="NCBI Taxonomy" id="53361"/>
    <lineage>
        <taxon>Bacteria</taxon>
        <taxon>Bacillati</taxon>
        <taxon>Actinomycetota</taxon>
        <taxon>Actinomycetes</taxon>
        <taxon>Micromonosporales</taxon>
        <taxon>Micromonosporaceae</taxon>
        <taxon>Dactylosporangium</taxon>
    </lineage>
</organism>